<dbReference type="InterPro" id="IPR003111">
    <property type="entry name" value="Lon_prtase_N"/>
</dbReference>
<dbReference type="PROSITE" id="PS01046">
    <property type="entry name" value="LON_SER"/>
    <property type="match status" value="1"/>
</dbReference>
<dbReference type="NCBIfam" id="TIGR00763">
    <property type="entry name" value="lon"/>
    <property type="match status" value="1"/>
</dbReference>
<dbReference type="Pfam" id="PF00004">
    <property type="entry name" value="AAA"/>
    <property type="match status" value="1"/>
</dbReference>
<comment type="similarity">
    <text evidence="9 10 13 14">Belongs to the peptidase S16 family.</text>
</comment>
<dbReference type="PROSITE" id="PS51787">
    <property type="entry name" value="LON_N"/>
    <property type="match status" value="1"/>
</dbReference>
<evidence type="ECO:0000256" key="2">
    <source>
        <dbReference type="ARBA" id="ARBA00022490"/>
    </source>
</evidence>
<keyword evidence="5 9" id="KW-0378">Hydrolase</keyword>
<evidence type="ECO:0000256" key="13">
    <source>
        <dbReference type="PROSITE-ProRule" id="PRU01122"/>
    </source>
</evidence>
<dbReference type="SUPFAM" id="SSF88697">
    <property type="entry name" value="PUA domain-like"/>
    <property type="match status" value="1"/>
</dbReference>
<dbReference type="PRINTS" id="PR00830">
    <property type="entry name" value="ENDOLAPTASE"/>
</dbReference>
<dbReference type="InterPro" id="IPR008268">
    <property type="entry name" value="Peptidase_S16_AS"/>
</dbReference>
<evidence type="ECO:0000259" key="16">
    <source>
        <dbReference type="PROSITE" id="PS51787"/>
    </source>
</evidence>
<comment type="induction">
    <text evidence="9">By heat shock.</text>
</comment>
<dbReference type="GO" id="GO:0034605">
    <property type="term" value="P:cellular response to heat"/>
    <property type="evidence" value="ECO:0007669"/>
    <property type="project" value="UniProtKB-UniRule"/>
</dbReference>
<evidence type="ECO:0000256" key="4">
    <source>
        <dbReference type="ARBA" id="ARBA00022741"/>
    </source>
</evidence>
<comment type="subunit">
    <text evidence="9 10">Homohexamer. Organized in a ring with a central cavity.</text>
</comment>
<dbReference type="SUPFAM" id="SSF52540">
    <property type="entry name" value="P-loop containing nucleoside triphosphate hydrolases"/>
    <property type="match status" value="1"/>
</dbReference>
<dbReference type="InterPro" id="IPR054594">
    <property type="entry name" value="Lon_lid"/>
</dbReference>
<evidence type="ECO:0000313" key="18">
    <source>
        <dbReference type="Proteomes" id="UP000254777"/>
    </source>
</evidence>
<dbReference type="Pfam" id="PF22667">
    <property type="entry name" value="Lon_lid"/>
    <property type="match status" value="1"/>
</dbReference>
<dbReference type="InterPro" id="IPR008269">
    <property type="entry name" value="Lon_proteolytic"/>
</dbReference>
<feature type="binding site" evidence="9 12">
    <location>
        <begin position="353"/>
        <end position="360"/>
    </location>
    <ligand>
        <name>ATP</name>
        <dbReference type="ChEBI" id="CHEBI:30616"/>
    </ligand>
</feature>
<dbReference type="PANTHER" id="PTHR10046">
    <property type="entry name" value="ATP DEPENDENT LON PROTEASE FAMILY MEMBER"/>
    <property type="match status" value="1"/>
</dbReference>
<dbReference type="Gene3D" id="1.20.58.1480">
    <property type="match status" value="1"/>
</dbReference>
<dbReference type="PIRSF" id="PIRSF001174">
    <property type="entry name" value="Lon_proteas"/>
    <property type="match status" value="1"/>
</dbReference>
<feature type="domain" description="Lon proteolytic" evidence="15">
    <location>
        <begin position="589"/>
        <end position="770"/>
    </location>
</feature>
<feature type="domain" description="Lon N-terminal" evidence="16">
    <location>
        <begin position="7"/>
        <end position="202"/>
    </location>
</feature>
<evidence type="ECO:0000256" key="12">
    <source>
        <dbReference type="PIRSR" id="PIRSR001174-2"/>
    </source>
</evidence>
<dbReference type="SUPFAM" id="SSF54211">
    <property type="entry name" value="Ribosomal protein S5 domain 2-like"/>
    <property type="match status" value="1"/>
</dbReference>
<dbReference type="AlphaFoldDB" id="A0A379D9N6"/>
<dbReference type="Proteomes" id="UP000254777">
    <property type="component" value="Unassembled WGS sequence"/>
</dbReference>
<dbReference type="GO" id="GO:0016887">
    <property type="term" value="F:ATP hydrolysis activity"/>
    <property type="evidence" value="ECO:0007669"/>
    <property type="project" value="UniProtKB-UniRule"/>
</dbReference>
<evidence type="ECO:0000256" key="6">
    <source>
        <dbReference type="ARBA" id="ARBA00022825"/>
    </source>
</evidence>
<keyword evidence="7 9" id="KW-0067">ATP-binding</keyword>
<dbReference type="CDD" id="cd19500">
    <property type="entry name" value="RecA-like_Lon"/>
    <property type="match status" value="1"/>
</dbReference>
<evidence type="ECO:0000256" key="7">
    <source>
        <dbReference type="ARBA" id="ARBA00022840"/>
    </source>
</evidence>
<keyword evidence="8 9" id="KW-0346">Stress response</keyword>
<dbReference type="FunFam" id="3.40.50.300:FF:000382">
    <property type="entry name" value="Lon protease homolog 2, peroxisomal"/>
    <property type="match status" value="1"/>
</dbReference>
<name>A0A379D9N6_9FIRM</name>
<dbReference type="EC" id="3.4.21.53" evidence="9 10"/>
<dbReference type="InterPro" id="IPR004815">
    <property type="entry name" value="Lon_bac/euk-typ"/>
</dbReference>
<keyword evidence="2 9" id="KW-0963">Cytoplasm</keyword>
<dbReference type="InterPro" id="IPR003593">
    <property type="entry name" value="AAA+_ATPase"/>
</dbReference>
<dbReference type="InterPro" id="IPR014721">
    <property type="entry name" value="Ribsml_uS5_D2-typ_fold_subgr"/>
</dbReference>
<dbReference type="InterPro" id="IPR046336">
    <property type="entry name" value="Lon_prtase_N_sf"/>
</dbReference>
<dbReference type="GO" id="GO:0004252">
    <property type="term" value="F:serine-type endopeptidase activity"/>
    <property type="evidence" value="ECO:0007669"/>
    <property type="project" value="UniProtKB-UniRule"/>
</dbReference>
<keyword evidence="4 9" id="KW-0547">Nucleotide-binding</keyword>
<comment type="function">
    <text evidence="9">ATP-dependent serine protease that mediates the selective degradation of mutant and abnormal proteins as well as certain short-lived regulatory proteins. Required for cellular homeostasis and for survival from DNA damage and developmental changes induced by stress. Degrades polypeptides processively to yield small peptide fragments that are 5 to 10 amino acids long. Binds to DNA in a double-stranded, site-specific manner.</text>
</comment>
<dbReference type="GO" id="GO:0004176">
    <property type="term" value="F:ATP-dependent peptidase activity"/>
    <property type="evidence" value="ECO:0007669"/>
    <property type="project" value="UniProtKB-UniRule"/>
</dbReference>
<keyword evidence="3 9" id="KW-0645">Protease</keyword>
<dbReference type="HAMAP" id="MF_01973">
    <property type="entry name" value="lon_bact"/>
    <property type="match status" value="1"/>
</dbReference>
<protein>
    <recommendedName>
        <fullName evidence="9 10">Lon protease</fullName>
        <ecNumber evidence="9 10">3.4.21.53</ecNumber>
    </recommendedName>
    <alternativeName>
        <fullName evidence="9">ATP-dependent protease La</fullName>
    </alternativeName>
</protein>
<evidence type="ECO:0000256" key="11">
    <source>
        <dbReference type="PIRSR" id="PIRSR001174-1"/>
    </source>
</evidence>
<evidence type="ECO:0000256" key="1">
    <source>
        <dbReference type="ARBA" id="ARBA00004496"/>
    </source>
</evidence>
<evidence type="ECO:0000256" key="10">
    <source>
        <dbReference type="PIRNR" id="PIRNR001174"/>
    </source>
</evidence>
<keyword evidence="6 9" id="KW-0720">Serine protease</keyword>
<dbReference type="GO" id="GO:0006515">
    <property type="term" value="P:protein quality control for misfolded or incompletely synthesized proteins"/>
    <property type="evidence" value="ECO:0007669"/>
    <property type="project" value="UniProtKB-UniRule"/>
</dbReference>
<proteinExistence type="evidence at transcript level"/>
<dbReference type="Pfam" id="PF02190">
    <property type="entry name" value="LON_substr_bdg"/>
    <property type="match status" value="1"/>
</dbReference>
<evidence type="ECO:0000256" key="8">
    <source>
        <dbReference type="ARBA" id="ARBA00023016"/>
    </source>
</evidence>
<dbReference type="SMART" id="SM00382">
    <property type="entry name" value="AAA"/>
    <property type="match status" value="1"/>
</dbReference>
<feature type="active site" evidence="9 11">
    <location>
        <position position="719"/>
    </location>
</feature>
<dbReference type="Gene3D" id="3.40.50.300">
    <property type="entry name" value="P-loop containing nucleotide triphosphate hydrolases"/>
    <property type="match status" value="1"/>
</dbReference>
<dbReference type="InterPro" id="IPR027417">
    <property type="entry name" value="P-loop_NTPase"/>
</dbReference>
<dbReference type="EMBL" id="UGTH01000001">
    <property type="protein sequence ID" value="SUB74688.1"/>
    <property type="molecule type" value="Genomic_DNA"/>
</dbReference>
<gene>
    <name evidence="17" type="primary">lon1</name>
    <name evidence="9" type="synonym">lon</name>
    <name evidence="17" type="ORF">NCTC11088_00441</name>
</gene>
<evidence type="ECO:0000256" key="9">
    <source>
        <dbReference type="HAMAP-Rule" id="MF_01973"/>
    </source>
</evidence>
<dbReference type="GO" id="GO:0005737">
    <property type="term" value="C:cytoplasm"/>
    <property type="evidence" value="ECO:0007669"/>
    <property type="project" value="UniProtKB-SubCell"/>
</dbReference>
<dbReference type="FunFam" id="1.20.5.5270:FF:000002">
    <property type="entry name" value="Lon protease homolog"/>
    <property type="match status" value="1"/>
</dbReference>
<dbReference type="Gene3D" id="1.20.5.5270">
    <property type="match status" value="1"/>
</dbReference>
<sequence>MSENKKVPLIALRDLVVFPRMVTHFDCGRQKSIAAVEAAEINGSYVLLVAQKDSAVLEPKREDLFDYGTLAAIKQILKLPGGVVRVLVEGVKRAKIEEFFIGDFFYEAAVEEIKYESNEDDNQEVLAAMRLIEEDLENYTELDSRLIPGLLQSVVDSSSPESLVDTSAAYINLDLEKSQDLLETLDPFERLTKFHGILKREIELLSIERKIDKQVKSNMNKVQREYYLKEQLKVIHKELGDNAEEDTLLEYEEKIEDTDLPDYVREKALKEVSRLSKLNPSSPEYSVILTYLDWILELPWNESSADTVELSKVREILDSEHYGLKDVKERILEFMAVRNLTESSKGPILCLVGPPGVGKTSIASSIANSLSKEFVRMSLGGITDEAEIRGHRRTYIGALPGRVISLMKKAEENNPVFLLDEIDKVGSDFKGDPASGLLEVLDPEQNNTFTDRYLELPFDLSKVFFIATANSTSTIPRPLLDRMEVIRLSGYTPQEKFQIAKRYLLPKQIKENGLKKSQIKFTDKAIEDIINYYTREAGVRGLEKEIAKCIRKAVLRIVEENKKSLSVTENNLNQYLGEKKFLFDLVQEKNRVGVVNGLAWTEVGGETLEIESTVMDGSGKLMLTGKLGDVMKESANAAISYIASNAETLNVDSEFRKKSDIHIHVPEGAVPKDGPSAGVAMFSSVLSSLTGRKIKSDVAMTGEITLTGRVLPIGGLKEKLLAAERMGIKKVLIPRENERDLKEIDENIVNKLEIVTLNEANEAIEHIFGGNDEN</sequence>
<evidence type="ECO:0000256" key="14">
    <source>
        <dbReference type="RuleBase" id="RU000591"/>
    </source>
</evidence>
<accession>A0A379D9N6</accession>
<feature type="active site" evidence="9 11">
    <location>
        <position position="676"/>
    </location>
</feature>
<organism evidence="17 18">
    <name type="scientific">Peptoniphilus indolicus</name>
    <dbReference type="NCBI Taxonomy" id="33030"/>
    <lineage>
        <taxon>Bacteria</taxon>
        <taxon>Bacillati</taxon>
        <taxon>Bacillota</taxon>
        <taxon>Tissierellia</taxon>
        <taxon>Tissierellales</taxon>
        <taxon>Peptoniphilaceae</taxon>
        <taxon>Peptoniphilus</taxon>
    </lineage>
</organism>
<dbReference type="GO" id="GO:0043565">
    <property type="term" value="F:sequence-specific DNA binding"/>
    <property type="evidence" value="ECO:0007669"/>
    <property type="project" value="UniProtKB-UniRule"/>
</dbReference>
<dbReference type="Gene3D" id="3.30.230.10">
    <property type="match status" value="1"/>
</dbReference>
<reference evidence="17 18" key="1">
    <citation type="submission" date="2018-06" db="EMBL/GenBank/DDBJ databases">
        <authorList>
            <consortium name="Pathogen Informatics"/>
            <person name="Doyle S."/>
        </authorList>
    </citation>
    <scope>NUCLEOTIDE SEQUENCE [LARGE SCALE GENOMIC DNA]</scope>
    <source>
        <strain evidence="17 18">NCTC11088</strain>
    </source>
</reference>
<dbReference type="SMART" id="SM00464">
    <property type="entry name" value="LON"/>
    <property type="match status" value="1"/>
</dbReference>
<dbReference type="GO" id="GO:0005524">
    <property type="term" value="F:ATP binding"/>
    <property type="evidence" value="ECO:0007669"/>
    <property type="project" value="UniProtKB-UniRule"/>
</dbReference>
<evidence type="ECO:0000259" key="15">
    <source>
        <dbReference type="PROSITE" id="PS51786"/>
    </source>
</evidence>
<evidence type="ECO:0000313" key="17">
    <source>
        <dbReference type="EMBL" id="SUB74688.1"/>
    </source>
</evidence>
<evidence type="ECO:0000256" key="3">
    <source>
        <dbReference type="ARBA" id="ARBA00022670"/>
    </source>
</evidence>
<dbReference type="InterPro" id="IPR027543">
    <property type="entry name" value="Lon_bac"/>
</dbReference>
<evidence type="ECO:0000256" key="5">
    <source>
        <dbReference type="ARBA" id="ARBA00022801"/>
    </source>
</evidence>
<dbReference type="RefSeq" id="WP_004821924.1">
    <property type="nucleotide sequence ID" value="NZ_UGTH01000001.1"/>
</dbReference>
<dbReference type="Gene3D" id="1.10.8.60">
    <property type="match status" value="1"/>
</dbReference>
<comment type="subcellular location">
    <subcellularLocation>
        <location evidence="1 9 10">Cytoplasm</location>
    </subcellularLocation>
</comment>
<dbReference type="InterPro" id="IPR015947">
    <property type="entry name" value="PUA-like_sf"/>
</dbReference>
<dbReference type="Gene3D" id="2.30.130.40">
    <property type="entry name" value="LON domain-like"/>
    <property type="match status" value="1"/>
</dbReference>
<dbReference type="InterPro" id="IPR003959">
    <property type="entry name" value="ATPase_AAA_core"/>
</dbReference>
<comment type="catalytic activity">
    <reaction evidence="9 10 13">
        <text>Hydrolysis of proteins in presence of ATP.</text>
        <dbReference type="EC" id="3.4.21.53"/>
    </reaction>
</comment>
<dbReference type="InterPro" id="IPR020568">
    <property type="entry name" value="Ribosomal_Su5_D2-typ_SF"/>
</dbReference>
<dbReference type="PROSITE" id="PS51786">
    <property type="entry name" value="LON_PROTEOLYTIC"/>
    <property type="match status" value="1"/>
</dbReference>
<dbReference type="Pfam" id="PF05362">
    <property type="entry name" value="Lon_C"/>
    <property type="match status" value="1"/>
</dbReference>
<dbReference type="InterPro" id="IPR027065">
    <property type="entry name" value="Lon_Prtase"/>
</dbReference>